<dbReference type="Pfam" id="PF07893">
    <property type="entry name" value="DUF1668"/>
    <property type="match status" value="1"/>
</dbReference>
<dbReference type="InterPro" id="IPR012871">
    <property type="entry name" value="DUF1668_ORYSA"/>
</dbReference>
<accession>A0ABC9G233</accession>
<evidence type="ECO:0000313" key="1">
    <source>
        <dbReference type="EMBL" id="CAL5085002.1"/>
    </source>
</evidence>
<name>A0ABC9G233_9POAL</name>
<protein>
    <recommendedName>
        <fullName evidence="3">DUF295 domain-containing protein</fullName>
    </recommendedName>
</protein>
<sequence>MARSKEPARGCRSRLQKHLYLVLDDWAKGFTIHKIDADDPHLGEPRVLRLVAPVPRRAMSFAALGSNIFAMSNRHPGTLVYDTETAGLATGPSLPDPLLGGVNIFMVAADMLYALAYFFAERQHSFEVMSTASSKGPRSPTLHWSWQSMPFPPPFRIEEAITSYAVHPDGCTIFMSAHRPESNRTFSFDTRLSEWRCHGDWVLPFKDQGYFDSQLEAWVGLHGDGGICSCQVVSHSSTCTTQPDWKIVKDKLWRQDEVTGGATLTYMGGARFCIVECVVREGLEYEDAFGDHDGFMLYTTTFGLKYTHKGELQTFDRTTNSCPVSKHFSAFSPVAFWM</sequence>
<evidence type="ECO:0008006" key="3">
    <source>
        <dbReference type="Google" id="ProtNLM"/>
    </source>
</evidence>
<dbReference type="Proteomes" id="UP001497457">
    <property type="component" value="Chromosome 8b"/>
</dbReference>
<reference evidence="1 2" key="2">
    <citation type="submission" date="2024-10" db="EMBL/GenBank/DDBJ databases">
        <authorList>
            <person name="Ryan C."/>
        </authorList>
    </citation>
    <scope>NUCLEOTIDE SEQUENCE [LARGE SCALE GENOMIC DNA]</scope>
</reference>
<dbReference type="PANTHER" id="PTHR33085:SF41">
    <property type="entry name" value="OS12G0624400 PROTEIN"/>
    <property type="match status" value="1"/>
</dbReference>
<dbReference type="AlphaFoldDB" id="A0ABC9G233"/>
<reference evidence="2" key="1">
    <citation type="submission" date="2024-06" db="EMBL/GenBank/DDBJ databases">
        <authorList>
            <person name="Ryan C."/>
        </authorList>
    </citation>
    <scope>NUCLEOTIDE SEQUENCE [LARGE SCALE GENOMIC DNA]</scope>
</reference>
<proteinExistence type="predicted"/>
<keyword evidence="2" id="KW-1185">Reference proteome</keyword>
<dbReference type="EMBL" id="OZ075118">
    <property type="protein sequence ID" value="CAL5085002.1"/>
    <property type="molecule type" value="Genomic_DNA"/>
</dbReference>
<dbReference type="PANTHER" id="PTHR33085">
    <property type="entry name" value="OS12G0113100 PROTEIN-RELATED"/>
    <property type="match status" value="1"/>
</dbReference>
<evidence type="ECO:0000313" key="2">
    <source>
        <dbReference type="Proteomes" id="UP001497457"/>
    </source>
</evidence>
<organism evidence="1 2">
    <name type="scientific">Urochloa decumbens</name>
    <dbReference type="NCBI Taxonomy" id="240449"/>
    <lineage>
        <taxon>Eukaryota</taxon>
        <taxon>Viridiplantae</taxon>
        <taxon>Streptophyta</taxon>
        <taxon>Embryophyta</taxon>
        <taxon>Tracheophyta</taxon>
        <taxon>Spermatophyta</taxon>
        <taxon>Magnoliopsida</taxon>
        <taxon>Liliopsida</taxon>
        <taxon>Poales</taxon>
        <taxon>Poaceae</taxon>
        <taxon>PACMAD clade</taxon>
        <taxon>Panicoideae</taxon>
        <taxon>Panicodae</taxon>
        <taxon>Paniceae</taxon>
        <taxon>Melinidinae</taxon>
        <taxon>Urochloa</taxon>
    </lineage>
</organism>
<gene>
    <name evidence="1" type="ORF">URODEC1_LOCUS110867</name>
</gene>